<accession>A0A3P7P3C3</accession>
<proteinExistence type="predicted"/>
<dbReference type="Proteomes" id="UP000281553">
    <property type="component" value="Unassembled WGS sequence"/>
</dbReference>
<protein>
    <submittedName>
        <fullName evidence="1">Uncharacterized protein</fullName>
    </submittedName>
</protein>
<evidence type="ECO:0000313" key="2">
    <source>
        <dbReference type="Proteomes" id="UP000281553"/>
    </source>
</evidence>
<dbReference type="EMBL" id="UYRU01054024">
    <property type="protein sequence ID" value="VDN12486.1"/>
    <property type="molecule type" value="Genomic_DNA"/>
</dbReference>
<evidence type="ECO:0000313" key="1">
    <source>
        <dbReference type="EMBL" id="VDN12486.1"/>
    </source>
</evidence>
<dbReference type="AlphaFoldDB" id="A0A3P7P3C3"/>
<sequence>MSYLEDILALSPLPSPLVPQHGLVDISGAMSFDFHTISVVLHGCLVWLSNTRIPLNDKTENCPEATSVGDVHYLSTGTANRYHTNSTSAMDTSLGYREQRLLEELRNAKEELASLRRANSVINEPCQPPMTLPLQRRHLASEESHQQQGFLSNRQQSHYLSQHSVHQGQASANPYLYARGYGCSLPNVRPQSLPRAKNHDRDCHTGMCEYCWRDAG</sequence>
<keyword evidence="2" id="KW-1185">Reference proteome</keyword>
<gene>
    <name evidence="1" type="ORF">DILT_LOCUS8317</name>
</gene>
<organism evidence="1 2">
    <name type="scientific">Dibothriocephalus latus</name>
    <name type="common">Fish tapeworm</name>
    <name type="synonym">Diphyllobothrium latum</name>
    <dbReference type="NCBI Taxonomy" id="60516"/>
    <lineage>
        <taxon>Eukaryota</taxon>
        <taxon>Metazoa</taxon>
        <taxon>Spiralia</taxon>
        <taxon>Lophotrochozoa</taxon>
        <taxon>Platyhelminthes</taxon>
        <taxon>Cestoda</taxon>
        <taxon>Eucestoda</taxon>
        <taxon>Diphyllobothriidea</taxon>
        <taxon>Diphyllobothriidae</taxon>
        <taxon>Dibothriocephalus</taxon>
    </lineage>
</organism>
<dbReference type="OrthoDB" id="6286151at2759"/>
<name>A0A3P7P3C3_DIBLA</name>
<feature type="non-terminal residue" evidence="1">
    <location>
        <position position="216"/>
    </location>
</feature>
<reference evidence="1 2" key="1">
    <citation type="submission" date="2018-11" db="EMBL/GenBank/DDBJ databases">
        <authorList>
            <consortium name="Pathogen Informatics"/>
        </authorList>
    </citation>
    <scope>NUCLEOTIDE SEQUENCE [LARGE SCALE GENOMIC DNA]</scope>
</reference>